<accession>A0A7Z2NYR4</accession>
<keyword evidence="2" id="KW-1185">Reference proteome</keyword>
<dbReference type="Pfam" id="PF09912">
    <property type="entry name" value="DUF2141"/>
    <property type="match status" value="1"/>
</dbReference>
<organism evidence="1 2">
    <name type="scientific">Sphingomonas changnyeongensis</name>
    <dbReference type="NCBI Taxonomy" id="2698679"/>
    <lineage>
        <taxon>Bacteria</taxon>
        <taxon>Pseudomonadati</taxon>
        <taxon>Pseudomonadota</taxon>
        <taxon>Alphaproteobacteria</taxon>
        <taxon>Sphingomonadales</taxon>
        <taxon>Sphingomonadaceae</taxon>
        <taxon>Sphingomonas</taxon>
    </lineage>
</organism>
<dbReference type="InterPro" id="IPR018673">
    <property type="entry name" value="DUF2141"/>
</dbReference>
<dbReference type="EMBL" id="CP047895">
    <property type="protein sequence ID" value="QHL91744.1"/>
    <property type="molecule type" value="Genomic_DNA"/>
</dbReference>
<gene>
    <name evidence="1" type="ORF">GVO57_02560</name>
</gene>
<dbReference type="AlphaFoldDB" id="A0A7Z2NYR4"/>
<evidence type="ECO:0000313" key="1">
    <source>
        <dbReference type="EMBL" id="QHL91744.1"/>
    </source>
</evidence>
<evidence type="ECO:0000313" key="2">
    <source>
        <dbReference type="Proteomes" id="UP000464468"/>
    </source>
</evidence>
<sequence length="127" mass="13738">MVGAASPGTLDLTVSGVRSAKGTLRLCITRDPANFPRCVDDQRAITRNVPANAPHLTLTGMATGDWAVALIHDENDNRKLDTFAGIPREGFAFSRNPPLGFGAPRFDAARFPVSGEAQQTLRMRYLL</sequence>
<dbReference type="Proteomes" id="UP000464468">
    <property type="component" value="Chromosome"/>
</dbReference>
<protein>
    <submittedName>
        <fullName evidence="1">DUF2141 domain-containing protein</fullName>
    </submittedName>
</protein>
<dbReference type="KEGG" id="schy:GVO57_02560"/>
<proteinExistence type="predicted"/>
<name>A0A7Z2NYR4_9SPHN</name>
<reference evidence="1 2" key="1">
    <citation type="submission" date="2020-01" db="EMBL/GenBank/DDBJ databases">
        <title>Sphingomonas sp. C33 whole genome sequece.</title>
        <authorList>
            <person name="Park C."/>
        </authorList>
    </citation>
    <scope>NUCLEOTIDE SEQUENCE [LARGE SCALE GENOMIC DNA]</scope>
    <source>
        <strain evidence="1 2">C33</strain>
    </source>
</reference>